<reference evidence="1 2" key="1">
    <citation type="submission" date="2016-02" db="EMBL/GenBank/DDBJ databases">
        <title>Genome analysis of coral dinoflagellate symbionts highlights evolutionary adaptations to a symbiotic lifestyle.</title>
        <authorList>
            <person name="Aranda M."/>
            <person name="Li Y."/>
            <person name="Liew Y.J."/>
            <person name="Baumgarten S."/>
            <person name="Simakov O."/>
            <person name="Wilson M."/>
            <person name="Piel J."/>
            <person name="Ashoor H."/>
            <person name="Bougouffa S."/>
            <person name="Bajic V.B."/>
            <person name="Ryu T."/>
            <person name="Ravasi T."/>
            <person name="Bayer T."/>
            <person name="Micklem G."/>
            <person name="Kim H."/>
            <person name="Bhak J."/>
            <person name="Lajeunesse T.C."/>
            <person name="Voolstra C.R."/>
        </authorList>
    </citation>
    <scope>NUCLEOTIDE SEQUENCE [LARGE SCALE GENOMIC DNA]</scope>
    <source>
        <strain evidence="1 2">CCMP2467</strain>
    </source>
</reference>
<accession>A0A1Q9EMQ2</accession>
<keyword evidence="2" id="KW-1185">Reference proteome</keyword>
<evidence type="ECO:0000313" key="2">
    <source>
        <dbReference type="Proteomes" id="UP000186817"/>
    </source>
</evidence>
<dbReference type="EMBL" id="LSRX01000111">
    <property type="protein sequence ID" value="OLQ08723.1"/>
    <property type="molecule type" value="Genomic_DNA"/>
</dbReference>
<dbReference type="Proteomes" id="UP000186817">
    <property type="component" value="Unassembled WGS sequence"/>
</dbReference>
<protein>
    <submittedName>
        <fullName evidence="1">Uncharacterized protein</fullName>
    </submittedName>
</protein>
<proteinExistence type="predicted"/>
<sequence>MASYADWIVFRAAVLSADLLNRTQFSDIVKYSHVRDLGGLPDTLATRALLAAQALHLVPPHRACPTCEMPFKLCFKGGKARIFIADETHLNKRKRNALSRTGRPQRDQVWLWGAVLHGHIKTHFIFRRGDIFVSDKWKATVSAFNSYKTVNNFSEADTHFARDCILIHLSAGYGTGTLFKATRIIPELDTQRQNEAPLKLPPIRMEIQDHLHQRTADFHEWLRHPKAQPRRPSADEAERPPLSWHLLLLRASYNDSSLKATTVADWLAEVLDLPSEIATKHAQAAMTRPAVHLATFPAWSEVTEKADSLRALGLAVQVGSAGIHRAIVAISNRSNSSISTVATRATVTVM</sequence>
<name>A0A1Q9EMQ2_SYMMI</name>
<evidence type="ECO:0000313" key="1">
    <source>
        <dbReference type="EMBL" id="OLQ08723.1"/>
    </source>
</evidence>
<gene>
    <name evidence="1" type="ORF">AK812_SmicGene7756</name>
</gene>
<dbReference type="AlphaFoldDB" id="A0A1Q9EMQ2"/>
<comment type="caution">
    <text evidence="1">The sequence shown here is derived from an EMBL/GenBank/DDBJ whole genome shotgun (WGS) entry which is preliminary data.</text>
</comment>
<organism evidence="1 2">
    <name type="scientific">Symbiodinium microadriaticum</name>
    <name type="common">Dinoflagellate</name>
    <name type="synonym">Zooxanthella microadriatica</name>
    <dbReference type="NCBI Taxonomy" id="2951"/>
    <lineage>
        <taxon>Eukaryota</taxon>
        <taxon>Sar</taxon>
        <taxon>Alveolata</taxon>
        <taxon>Dinophyceae</taxon>
        <taxon>Suessiales</taxon>
        <taxon>Symbiodiniaceae</taxon>
        <taxon>Symbiodinium</taxon>
    </lineage>
</organism>
<dbReference type="OrthoDB" id="10483087at2759"/>